<feature type="compositionally biased region" description="Gly residues" evidence="12">
    <location>
        <begin position="1123"/>
        <end position="1141"/>
    </location>
</feature>
<dbReference type="CDD" id="cd22254">
    <property type="entry name" value="CSB_WHD"/>
    <property type="match status" value="1"/>
</dbReference>
<protein>
    <submittedName>
        <fullName evidence="15">Uncharacterized protein</fullName>
    </submittedName>
</protein>
<keyword evidence="5" id="KW-0378">Hydrolase</keyword>
<feature type="compositionally biased region" description="Low complexity" evidence="12">
    <location>
        <begin position="1163"/>
        <end position="1176"/>
    </location>
</feature>
<reference evidence="15 16" key="1">
    <citation type="journal article" date="2016" name="Nat. Commun.">
        <title>Ectomycorrhizal ecology is imprinted in the genome of the dominant symbiotic fungus Cenococcum geophilum.</title>
        <authorList>
            <consortium name="DOE Joint Genome Institute"/>
            <person name="Peter M."/>
            <person name="Kohler A."/>
            <person name="Ohm R.A."/>
            <person name="Kuo A."/>
            <person name="Krutzmann J."/>
            <person name="Morin E."/>
            <person name="Arend M."/>
            <person name="Barry K.W."/>
            <person name="Binder M."/>
            <person name="Choi C."/>
            <person name="Clum A."/>
            <person name="Copeland A."/>
            <person name="Grisel N."/>
            <person name="Haridas S."/>
            <person name="Kipfer T."/>
            <person name="LaButti K."/>
            <person name="Lindquist E."/>
            <person name="Lipzen A."/>
            <person name="Maire R."/>
            <person name="Meier B."/>
            <person name="Mihaltcheva S."/>
            <person name="Molinier V."/>
            <person name="Murat C."/>
            <person name="Poggeler S."/>
            <person name="Quandt C.A."/>
            <person name="Sperisen C."/>
            <person name="Tritt A."/>
            <person name="Tisserant E."/>
            <person name="Crous P.W."/>
            <person name="Henrissat B."/>
            <person name="Nehls U."/>
            <person name="Egli S."/>
            <person name="Spatafora J.W."/>
            <person name="Grigoriev I.V."/>
            <person name="Martin F.M."/>
        </authorList>
    </citation>
    <scope>NUCLEOTIDE SEQUENCE [LARGE SCALE GENOMIC DNA]</scope>
    <source>
        <strain evidence="15 16">CBS 207.34</strain>
    </source>
</reference>
<dbReference type="InterPro" id="IPR050496">
    <property type="entry name" value="SNF2_RAD54_helicase_repair"/>
</dbReference>
<dbReference type="EMBL" id="KV748834">
    <property type="protein sequence ID" value="OCL12765.1"/>
    <property type="molecule type" value="Genomic_DNA"/>
</dbReference>
<dbReference type="FunFam" id="3.40.50.10810:FF:000039">
    <property type="entry name" value="DNA repair protein Rhp26/Rad26"/>
    <property type="match status" value="1"/>
</dbReference>
<sequence length="1250" mass="140915">MPRGSARVLDHQSKGKAKVEEEDYITNDERVLLDDEKLDEGVDEDADEETRLKYLATAIRDQDDLERDIGRQADQLITEQADERDNKRLEKTEAEKQRFITQLRKLEQRLLLPAGSTTKNKIRQDIAHAEAKIETLETELKQIQKRIDDRHKPEDGKEVQGEVAGNQPLPNESRRDFLIRTGKITPFSRMAQVPRTSSNLADVMLDAEAEDENDEDMEEYVRTESISKGPVSHRNLMKPGFMDEGEDADGSPSPAALPVKRPTKRRRVEPSHDAAASPRGESSVGNSVMEESDDAYNPEMDDRQLAAVGESEEEPNEDMDEDYLLETPARKRKQHGKKSRVTKPVEEEKEDLTGVDDGNEKVYENRMRFWAEGRYQARKRAQTKRTAQGNRDEIDEASGDSTFEQECYQPHPTRPDAEFDGGYRIPGDIYPSLFDYQKTGVQWLWELYSQQVGGIIGDEMGLGKTIQAISFLAGLHYSKKLTKPIIVVTPATVMKQWVNEFHRWWPPLRVSILHTSGSGMMDTRRESQLERELESRDWDDNRPALTKSGRAAKRIVDKVKRDGHVLVTTYSGLQTYAEFLIPTDWEYAVLDEGHKIRNPNAAITIYCKELRTANRVILSGTPMQNNLTELWSLFDFVFPMRLGTLVNFRNQFEFPIKQGGYANASNLQVETAMKCAETLKETISAYLLQRFKVDVAADLPKKSERVLFCKLTRQQREAYEKFLSSEEMKSIMNGKRQMLFGVDILRKICNHPDLVEHKTLSKKPKYNYGTGAKSGKMQVVKALLEIWKKGGHKTLLFAQHRIMLDILEKFVKTMDGFNYRRMDGTTAIKDRQDVVDEFNRDPDLHVFLLTTKVGGLGVNLTGADRVIIYDPDWNPSTDIQARERAWRLGQKREVEIYRLMTAGTIEEKIYHRQIFKQFLTNKILKDPKQRQTFQLRDLQDLFTLGGENDGATETGNLFKGTEVKFSDKQPDATEQNQGMPTPPTETEPAHLKTAKHSNLAAITGVSRQEDYAVDDFEQATDAEGSGGNANDGKKDDRLLSTIFARSGVHSALEHDAILNSNSRKPKVTADPEIIAREARRVASEAARELQRAGELARTVPVGTPTWTGTFGTAGRPEERPRGLGAGRGGRGGGSMGRGGGPSSSSILANLAARQTGSPGGGASSASSRAATPQQTQPRGREFLALIRDYLVAHGGKVHTQMLIDHFNRFCGTPQRTAEFKEMLKRIAVLEKGSTGRGKWVLKDEFRPTGR</sequence>
<feature type="coiled-coil region" evidence="11">
    <location>
        <begin position="77"/>
        <end position="146"/>
    </location>
</feature>
<dbReference type="GO" id="GO:0008094">
    <property type="term" value="F:ATP-dependent activity, acting on DNA"/>
    <property type="evidence" value="ECO:0007669"/>
    <property type="project" value="TreeGrafter"/>
</dbReference>
<feature type="compositionally biased region" description="Basic residues" evidence="12">
    <location>
        <begin position="330"/>
        <end position="341"/>
    </location>
</feature>
<dbReference type="InterPro" id="IPR049730">
    <property type="entry name" value="SNF2/RAD54-like_C"/>
</dbReference>
<dbReference type="InterPro" id="IPR000330">
    <property type="entry name" value="SNF2_N"/>
</dbReference>
<evidence type="ECO:0000256" key="12">
    <source>
        <dbReference type="SAM" id="MobiDB-lite"/>
    </source>
</evidence>
<dbReference type="OrthoDB" id="413460at2759"/>
<dbReference type="Pfam" id="PF25875">
    <property type="entry name" value="WHD_Rad26_CSB"/>
    <property type="match status" value="1"/>
</dbReference>
<dbReference type="SMART" id="SM00487">
    <property type="entry name" value="DEXDc"/>
    <property type="match status" value="1"/>
</dbReference>
<evidence type="ECO:0000256" key="5">
    <source>
        <dbReference type="ARBA" id="ARBA00022801"/>
    </source>
</evidence>
<feature type="region of interest" description="Disordered" evidence="12">
    <location>
        <begin position="147"/>
        <end position="176"/>
    </location>
</feature>
<keyword evidence="3" id="KW-0547">Nucleotide-binding</keyword>
<keyword evidence="4" id="KW-0227">DNA damage</keyword>
<evidence type="ECO:0000256" key="9">
    <source>
        <dbReference type="ARBA" id="ARBA00023204"/>
    </source>
</evidence>
<keyword evidence="9" id="KW-0234">DNA repair</keyword>
<dbReference type="Gene3D" id="3.40.50.300">
    <property type="entry name" value="P-loop containing nucleotide triphosphate hydrolases"/>
    <property type="match status" value="1"/>
</dbReference>
<dbReference type="Gene3D" id="3.40.50.10810">
    <property type="entry name" value="Tandem AAA-ATPase domain"/>
    <property type="match status" value="1"/>
</dbReference>
<feature type="region of interest" description="Disordered" evidence="12">
    <location>
        <begin position="378"/>
        <end position="409"/>
    </location>
</feature>
<accession>A0A8E2F9I7</accession>
<evidence type="ECO:0000259" key="13">
    <source>
        <dbReference type="PROSITE" id="PS51192"/>
    </source>
</evidence>
<feature type="region of interest" description="Disordered" evidence="12">
    <location>
        <begin position="949"/>
        <end position="990"/>
    </location>
</feature>
<evidence type="ECO:0000256" key="10">
    <source>
        <dbReference type="ARBA" id="ARBA00023242"/>
    </source>
</evidence>
<evidence type="ECO:0000313" key="15">
    <source>
        <dbReference type="EMBL" id="OCL12765.1"/>
    </source>
</evidence>
<feature type="compositionally biased region" description="Basic and acidic residues" evidence="12">
    <location>
        <begin position="8"/>
        <end position="19"/>
    </location>
</feature>
<feature type="region of interest" description="Disordered" evidence="12">
    <location>
        <begin position="1"/>
        <end position="21"/>
    </location>
</feature>
<comment type="subcellular location">
    <subcellularLocation>
        <location evidence="1">Nucleus</location>
    </subcellularLocation>
</comment>
<dbReference type="CDD" id="cd18793">
    <property type="entry name" value="SF2_C_SNF"/>
    <property type="match status" value="1"/>
</dbReference>
<dbReference type="Pfam" id="PF00271">
    <property type="entry name" value="Helicase_C"/>
    <property type="match status" value="1"/>
</dbReference>
<dbReference type="InterPro" id="IPR001650">
    <property type="entry name" value="Helicase_C-like"/>
</dbReference>
<dbReference type="GO" id="GO:0016787">
    <property type="term" value="F:hydrolase activity"/>
    <property type="evidence" value="ECO:0007669"/>
    <property type="project" value="UniProtKB-KW"/>
</dbReference>
<feature type="region of interest" description="Disordered" evidence="12">
    <location>
        <begin position="209"/>
        <end position="357"/>
    </location>
</feature>
<comment type="similarity">
    <text evidence="2">Belongs to the SNF2/RAD54 helicase family.</text>
</comment>
<dbReference type="SUPFAM" id="SSF52540">
    <property type="entry name" value="P-loop containing nucleoside triphosphate hydrolases"/>
    <property type="match status" value="2"/>
</dbReference>
<dbReference type="GO" id="GO:0005634">
    <property type="term" value="C:nucleus"/>
    <property type="evidence" value="ECO:0007669"/>
    <property type="project" value="TreeGrafter"/>
</dbReference>
<feature type="compositionally biased region" description="Acidic residues" evidence="12">
    <location>
        <begin position="310"/>
        <end position="324"/>
    </location>
</feature>
<keyword evidence="10" id="KW-0539">Nucleus</keyword>
<evidence type="ECO:0000256" key="3">
    <source>
        <dbReference type="ARBA" id="ARBA00022741"/>
    </source>
</evidence>
<keyword evidence="8" id="KW-0238">DNA-binding</keyword>
<feature type="compositionally biased region" description="Acidic residues" evidence="12">
    <location>
        <begin position="209"/>
        <end position="218"/>
    </location>
</feature>
<dbReference type="CDD" id="cd18000">
    <property type="entry name" value="DEXHc_ERCC6"/>
    <property type="match status" value="1"/>
</dbReference>
<evidence type="ECO:0000256" key="7">
    <source>
        <dbReference type="ARBA" id="ARBA00022840"/>
    </source>
</evidence>
<feature type="region of interest" description="Disordered" evidence="12">
    <location>
        <begin position="1100"/>
        <end position="1177"/>
    </location>
</feature>
<keyword evidence="16" id="KW-1185">Reference proteome</keyword>
<dbReference type="GO" id="GO:0006283">
    <property type="term" value="P:transcription-coupled nucleotide-excision repair"/>
    <property type="evidence" value="ECO:0007669"/>
    <property type="project" value="TreeGrafter"/>
</dbReference>
<keyword evidence="7" id="KW-0067">ATP-binding</keyword>
<dbReference type="PROSITE" id="PS51194">
    <property type="entry name" value="HELICASE_CTER"/>
    <property type="match status" value="1"/>
</dbReference>
<dbReference type="AlphaFoldDB" id="A0A8E2F9I7"/>
<dbReference type="Pfam" id="PF00176">
    <property type="entry name" value="SNF2-rel_dom"/>
    <property type="match status" value="1"/>
</dbReference>
<dbReference type="PANTHER" id="PTHR45629:SF7">
    <property type="entry name" value="DNA EXCISION REPAIR PROTEIN ERCC-6-RELATED"/>
    <property type="match status" value="1"/>
</dbReference>
<evidence type="ECO:0000256" key="8">
    <source>
        <dbReference type="ARBA" id="ARBA00023125"/>
    </source>
</evidence>
<proteinExistence type="inferred from homology"/>
<dbReference type="PANTHER" id="PTHR45629">
    <property type="entry name" value="SNF2/RAD54 FAMILY MEMBER"/>
    <property type="match status" value="1"/>
</dbReference>
<feature type="domain" description="Helicase C-terminal" evidence="14">
    <location>
        <begin position="778"/>
        <end position="939"/>
    </location>
</feature>
<dbReference type="InterPro" id="IPR058951">
    <property type="entry name" value="WHD_Rad26_CSB-like"/>
</dbReference>
<evidence type="ECO:0000313" key="16">
    <source>
        <dbReference type="Proteomes" id="UP000250140"/>
    </source>
</evidence>
<keyword evidence="11" id="KW-0175">Coiled coil</keyword>
<dbReference type="PROSITE" id="PS51192">
    <property type="entry name" value="HELICASE_ATP_BIND_1"/>
    <property type="match status" value="1"/>
</dbReference>
<evidence type="ECO:0000256" key="6">
    <source>
        <dbReference type="ARBA" id="ARBA00022806"/>
    </source>
</evidence>
<dbReference type="SMART" id="SM00490">
    <property type="entry name" value="HELICc"/>
    <property type="match status" value="1"/>
</dbReference>
<keyword evidence="6" id="KW-0347">Helicase</keyword>
<feature type="domain" description="Helicase ATP-binding" evidence="13">
    <location>
        <begin position="445"/>
        <end position="640"/>
    </location>
</feature>
<dbReference type="GO" id="GO:0005524">
    <property type="term" value="F:ATP binding"/>
    <property type="evidence" value="ECO:0007669"/>
    <property type="project" value="InterPro"/>
</dbReference>
<feature type="compositionally biased region" description="Basic and acidic residues" evidence="12">
    <location>
        <begin position="961"/>
        <end position="971"/>
    </location>
</feature>
<organism evidence="15 16">
    <name type="scientific">Glonium stellatum</name>
    <dbReference type="NCBI Taxonomy" id="574774"/>
    <lineage>
        <taxon>Eukaryota</taxon>
        <taxon>Fungi</taxon>
        <taxon>Dikarya</taxon>
        <taxon>Ascomycota</taxon>
        <taxon>Pezizomycotina</taxon>
        <taxon>Dothideomycetes</taxon>
        <taxon>Pleosporomycetidae</taxon>
        <taxon>Gloniales</taxon>
        <taxon>Gloniaceae</taxon>
        <taxon>Glonium</taxon>
    </lineage>
</organism>
<evidence type="ECO:0000256" key="4">
    <source>
        <dbReference type="ARBA" id="ARBA00022763"/>
    </source>
</evidence>
<evidence type="ECO:0000259" key="14">
    <source>
        <dbReference type="PROSITE" id="PS51194"/>
    </source>
</evidence>
<name>A0A8E2F9I7_9PEZI</name>
<dbReference type="InterPro" id="IPR027417">
    <property type="entry name" value="P-loop_NTPase"/>
</dbReference>
<evidence type="ECO:0000256" key="1">
    <source>
        <dbReference type="ARBA" id="ARBA00004123"/>
    </source>
</evidence>
<feature type="compositionally biased region" description="Basic and acidic residues" evidence="12">
    <location>
        <begin position="147"/>
        <end position="160"/>
    </location>
</feature>
<dbReference type="InterPro" id="IPR038718">
    <property type="entry name" value="SNF2-like_sf"/>
</dbReference>
<dbReference type="Proteomes" id="UP000250140">
    <property type="component" value="Unassembled WGS sequence"/>
</dbReference>
<gene>
    <name evidence="15" type="ORF">AOQ84DRAFT_284541</name>
</gene>
<evidence type="ECO:0000256" key="2">
    <source>
        <dbReference type="ARBA" id="ARBA00007025"/>
    </source>
</evidence>
<dbReference type="InterPro" id="IPR014001">
    <property type="entry name" value="Helicase_ATP-bd"/>
</dbReference>
<feature type="compositionally biased region" description="Low complexity" evidence="12">
    <location>
        <begin position="1100"/>
        <end position="1114"/>
    </location>
</feature>
<evidence type="ECO:0000256" key="11">
    <source>
        <dbReference type="SAM" id="Coils"/>
    </source>
</evidence>